<feature type="transmembrane region" description="Helical" evidence="8">
    <location>
        <begin position="322"/>
        <end position="339"/>
    </location>
</feature>
<dbReference type="AlphaFoldDB" id="A0A4U7KLP9"/>
<feature type="domain" description="TLC" evidence="9">
    <location>
        <begin position="268"/>
        <end position="484"/>
    </location>
</feature>
<evidence type="ECO:0000259" key="9">
    <source>
        <dbReference type="PROSITE" id="PS50922"/>
    </source>
</evidence>
<keyword evidence="5 6" id="KW-0472">Membrane</keyword>
<feature type="region of interest" description="Disordered" evidence="7">
    <location>
        <begin position="1"/>
        <end position="34"/>
    </location>
</feature>
<organism evidence="10 11">
    <name type="scientific">Sporisorium graminicola</name>
    <dbReference type="NCBI Taxonomy" id="280036"/>
    <lineage>
        <taxon>Eukaryota</taxon>
        <taxon>Fungi</taxon>
        <taxon>Dikarya</taxon>
        <taxon>Basidiomycota</taxon>
        <taxon>Ustilaginomycotina</taxon>
        <taxon>Ustilaginomycetes</taxon>
        <taxon>Ustilaginales</taxon>
        <taxon>Ustilaginaceae</taxon>
        <taxon>Sporisorium</taxon>
    </lineage>
</organism>
<evidence type="ECO:0000256" key="8">
    <source>
        <dbReference type="SAM" id="Phobius"/>
    </source>
</evidence>
<comment type="caution">
    <text evidence="10">The sequence shown here is derived from an EMBL/GenBank/DDBJ whole genome shotgun (WGS) entry which is preliminary data.</text>
</comment>
<sequence length="542" mass="60435">MAAKSASRSRPAVPSAQKLTKANTSRSSRSREWSATRRAAEESLSIQVQYTLNGLIALLVMHTLSSPSSLSLAHLSSHLHLPHSLHSIIPSWLRLPSLAPFASDLPNASDKGGHQVWSNLASNLVGEASLGPFRSDARGFGHPLTALHNFTRACLGLSYGVPDPSISPIAALKHHAHRVAGDHAVHASAPWALLTGVPGYLYERGLNDALFVGTLVLLFTLGRALLMKFLLLPLGEAAVPHPKKPRKSERQSPEAINERAKALRTREKEVLRFAEQGFSLIYYTCSWSLGLYIASRESYWPLNTVEYWTNYPQSQLEPLFKFYYLASCAFYIQQLFVLHVEARRSDHWQMFSHHVITIALIAGSYVYSYHRVGNAILCLMDPSDIALNVAKMLKYAGWQTTCDLAFGLFMVSWLVTRHILYMRVVWSCIYDARKVMTFRPSDRAIGNYFTHTSYLTLIVLLCALQIILLMWFYMICRVAYRVVTKAGAVDSRSDAESSYEDDDLQSVEAAQQAATDNTNTTAIEPKATTVANGSAKKRSKRK</sequence>
<feature type="compositionally biased region" description="Basic and acidic residues" evidence="7">
    <location>
        <begin position="248"/>
        <end position="258"/>
    </location>
</feature>
<dbReference type="GO" id="GO:0016020">
    <property type="term" value="C:membrane"/>
    <property type="evidence" value="ECO:0007669"/>
    <property type="project" value="UniProtKB-SubCell"/>
</dbReference>
<protein>
    <recommendedName>
        <fullName evidence="9">TLC domain-containing protein</fullName>
    </recommendedName>
</protein>
<dbReference type="InterPro" id="IPR006634">
    <property type="entry name" value="TLC-dom"/>
</dbReference>
<evidence type="ECO:0000313" key="11">
    <source>
        <dbReference type="Proteomes" id="UP000306050"/>
    </source>
</evidence>
<dbReference type="RefSeq" id="XP_029736632.1">
    <property type="nucleotide sequence ID" value="XM_029887140.1"/>
</dbReference>
<dbReference type="Proteomes" id="UP000306050">
    <property type="component" value="Chromosome SGRAM_9"/>
</dbReference>
<dbReference type="PANTHER" id="PTHR12560">
    <property type="entry name" value="LONGEVITY ASSURANCE FACTOR 1 LAG1"/>
    <property type="match status" value="1"/>
</dbReference>
<evidence type="ECO:0000256" key="7">
    <source>
        <dbReference type="SAM" id="MobiDB-lite"/>
    </source>
</evidence>
<name>A0A4U7KLP9_9BASI</name>
<feature type="compositionally biased region" description="Low complexity" evidence="7">
    <location>
        <begin position="1"/>
        <end position="16"/>
    </location>
</feature>
<dbReference type="PROSITE" id="PS50922">
    <property type="entry name" value="TLC"/>
    <property type="match status" value="1"/>
</dbReference>
<feature type="transmembrane region" description="Helical" evidence="8">
    <location>
        <begin position="396"/>
        <end position="415"/>
    </location>
</feature>
<reference evidence="10 11" key="1">
    <citation type="submission" date="2019-05" db="EMBL/GenBank/DDBJ databases">
        <title>Sporisorium graminicola CBS 10092 draft sequencing and annotation.</title>
        <authorList>
            <person name="Solano-Gonzalez S."/>
            <person name="Caddick M.X."/>
            <person name="Darby A."/>
        </authorList>
    </citation>
    <scope>NUCLEOTIDE SEQUENCE [LARGE SCALE GENOMIC DNA]</scope>
    <source>
        <strain evidence="10 11">CBS 10092</strain>
    </source>
</reference>
<evidence type="ECO:0000256" key="1">
    <source>
        <dbReference type="ARBA" id="ARBA00004141"/>
    </source>
</evidence>
<evidence type="ECO:0000313" key="10">
    <source>
        <dbReference type="EMBL" id="TKY84647.1"/>
    </source>
</evidence>
<feature type="compositionally biased region" description="Polar residues" evidence="7">
    <location>
        <begin position="17"/>
        <end position="27"/>
    </location>
</feature>
<evidence type="ECO:0000256" key="2">
    <source>
        <dbReference type="ARBA" id="ARBA00009808"/>
    </source>
</evidence>
<evidence type="ECO:0000256" key="6">
    <source>
        <dbReference type="PROSITE-ProRule" id="PRU00205"/>
    </source>
</evidence>
<dbReference type="SMART" id="SM00724">
    <property type="entry name" value="TLC"/>
    <property type="match status" value="1"/>
</dbReference>
<feature type="region of interest" description="Disordered" evidence="7">
    <location>
        <begin position="509"/>
        <end position="542"/>
    </location>
</feature>
<feature type="transmembrane region" description="Helical" evidence="8">
    <location>
        <begin position="351"/>
        <end position="370"/>
    </location>
</feature>
<keyword evidence="4 8" id="KW-1133">Transmembrane helix</keyword>
<dbReference type="KEGG" id="sgra:EX895_006549"/>
<dbReference type="OrthoDB" id="537032at2759"/>
<dbReference type="EMBL" id="SRRM01000022">
    <property type="protein sequence ID" value="TKY84647.1"/>
    <property type="molecule type" value="Genomic_DNA"/>
</dbReference>
<feature type="compositionally biased region" description="Low complexity" evidence="7">
    <location>
        <begin position="509"/>
        <end position="522"/>
    </location>
</feature>
<keyword evidence="3 6" id="KW-0812">Transmembrane</keyword>
<evidence type="ECO:0000256" key="4">
    <source>
        <dbReference type="ARBA" id="ARBA00022989"/>
    </source>
</evidence>
<comment type="similarity">
    <text evidence="2">Belongs to the sphingosine N-acyltransferase family.</text>
</comment>
<dbReference type="GeneID" id="40729444"/>
<dbReference type="PANTHER" id="PTHR12560:SF0">
    <property type="entry name" value="LD18904P"/>
    <property type="match status" value="1"/>
</dbReference>
<dbReference type="Pfam" id="PF03798">
    <property type="entry name" value="TRAM_LAG1_CLN8"/>
    <property type="match status" value="1"/>
</dbReference>
<evidence type="ECO:0000256" key="3">
    <source>
        <dbReference type="ARBA" id="ARBA00022692"/>
    </source>
</evidence>
<proteinExistence type="inferred from homology"/>
<dbReference type="InterPro" id="IPR016439">
    <property type="entry name" value="Lag1/Lac1-like"/>
</dbReference>
<feature type="region of interest" description="Disordered" evidence="7">
    <location>
        <begin position="239"/>
        <end position="258"/>
    </location>
</feature>
<dbReference type="GO" id="GO:0046513">
    <property type="term" value="P:ceramide biosynthetic process"/>
    <property type="evidence" value="ECO:0007669"/>
    <property type="project" value="InterPro"/>
</dbReference>
<accession>A0A4U7KLP9</accession>
<keyword evidence="11" id="KW-1185">Reference proteome</keyword>
<gene>
    <name evidence="10" type="ORF">EX895_006549</name>
</gene>
<feature type="transmembrane region" description="Helical" evidence="8">
    <location>
        <begin position="453"/>
        <end position="474"/>
    </location>
</feature>
<evidence type="ECO:0000256" key="5">
    <source>
        <dbReference type="ARBA" id="ARBA00023136"/>
    </source>
</evidence>
<dbReference type="GO" id="GO:0050291">
    <property type="term" value="F:sphingosine N-acyltransferase activity"/>
    <property type="evidence" value="ECO:0007669"/>
    <property type="project" value="InterPro"/>
</dbReference>
<comment type="subcellular location">
    <subcellularLocation>
        <location evidence="1">Membrane</location>
        <topology evidence="1">Multi-pass membrane protein</topology>
    </subcellularLocation>
</comment>